<name>A0A2T7GAC3_9RHOB</name>
<protein>
    <submittedName>
        <fullName evidence="4">Efflux RND transporter periplasmic adaptor subunit</fullName>
    </submittedName>
</protein>
<comment type="similarity">
    <text evidence="1">Belongs to the membrane fusion protein (MFP) (TC 8.A.1) family.</text>
</comment>
<dbReference type="InterPro" id="IPR058792">
    <property type="entry name" value="Beta-barrel_RND_2"/>
</dbReference>
<keyword evidence="5" id="KW-1185">Reference proteome</keyword>
<evidence type="ECO:0000313" key="5">
    <source>
        <dbReference type="Proteomes" id="UP000244446"/>
    </source>
</evidence>
<dbReference type="SUPFAM" id="SSF111369">
    <property type="entry name" value="HlyD-like secretion proteins"/>
    <property type="match status" value="2"/>
</dbReference>
<dbReference type="NCBIfam" id="TIGR01730">
    <property type="entry name" value="RND_mfp"/>
    <property type="match status" value="1"/>
</dbReference>
<evidence type="ECO:0000256" key="2">
    <source>
        <dbReference type="SAM" id="Coils"/>
    </source>
</evidence>
<feature type="domain" description="CusB-like beta-barrel" evidence="3">
    <location>
        <begin position="262"/>
        <end position="330"/>
    </location>
</feature>
<dbReference type="Gene3D" id="1.10.287.470">
    <property type="entry name" value="Helix hairpin bin"/>
    <property type="match status" value="1"/>
</dbReference>
<feature type="coiled-coil region" evidence="2">
    <location>
        <begin position="196"/>
        <end position="223"/>
    </location>
</feature>
<dbReference type="PANTHER" id="PTHR30469:SF29">
    <property type="entry name" value="BLR2860 PROTEIN"/>
    <property type="match status" value="1"/>
</dbReference>
<organism evidence="4 5">
    <name type="scientific">Pelagivirga sediminicola</name>
    <dbReference type="NCBI Taxonomy" id="2170575"/>
    <lineage>
        <taxon>Bacteria</taxon>
        <taxon>Pseudomonadati</taxon>
        <taxon>Pseudomonadota</taxon>
        <taxon>Alphaproteobacteria</taxon>
        <taxon>Rhodobacterales</taxon>
        <taxon>Paracoccaceae</taxon>
        <taxon>Pelagivirga</taxon>
    </lineage>
</organism>
<proteinExistence type="inferred from homology"/>
<sequence>MRLFSILAAIIVSLAIYLFVFERPRLTALLPASSAPEEAAQTDQSEPSAPDPGGAINVVAQRSTAQDIGSAVVLRGRTQAMRQVEVRAETSGKVVSEPLRKGSFVETGQTLCRLAPGTREATLAEARARRAEAETRVPEAQARLAEAEARLAEAQLNDTAAERLSESGFASDTRVAGTRAALSAGKAAVQAARSGLDAARTGIEAASANIAAAEEELARLDITAPFAGLLESDTAELGELLQPGALCAVVIQLDPVKLVGFAPEADVALITAGAEARARLIGDAEVSGKVTFISRAADPETRTFRVEVTVPNPDLALRDGQTAEITVAAAGTPAHLIPQSALTLSDEGTLGVRIVTQANEADFVPVTLIRDTPSGIWVSGLPEVADVIVIGQEYVVAGVPVKASFADPAQ</sequence>
<dbReference type="EMBL" id="QCYH01000002">
    <property type="protein sequence ID" value="PVA11359.1"/>
    <property type="molecule type" value="Genomic_DNA"/>
</dbReference>
<gene>
    <name evidence="4" type="ORF">DC366_04160</name>
</gene>
<dbReference type="Gene3D" id="2.40.50.100">
    <property type="match status" value="1"/>
</dbReference>
<evidence type="ECO:0000256" key="1">
    <source>
        <dbReference type="ARBA" id="ARBA00009477"/>
    </source>
</evidence>
<dbReference type="GO" id="GO:0015562">
    <property type="term" value="F:efflux transmembrane transporter activity"/>
    <property type="evidence" value="ECO:0007669"/>
    <property type="project" value="TreeGrafter"/>
</dbReference>
<dbReference type="PANTHER" id="PTHR30469">
    <property type="entry name" value="MULTIDRUG RESISTANCE PROTEIN MDTA"/>
    <property type="match status" value="1"/>
</dbReference>
<dbReference type="Gene3D" id="2.40.30.170">
    <property type="match status" value="1"/>
</dbReference>
<evidence type="ECO:0000259" key="3">
    <source>
        <dbReference type="Pfam" id="PF25954"/>
    </source>
</evidence>
<keyword evidence="2" id="KW-0175">Coiled coil</keyword>
<dbReference type="InterPro" id="IPR006143">
    <property type="entry name" value="RND_pump_MFP"/>
</dbReference>
<dbReference type="OrthoDB" id="9806939at2"/>
<reference evidence="4 5" key="1">
    <citation type="submission" date="2018-04" db="EMBL/GenBank/DDBJ databases">
        <title>Pelagivirga bohaiensis gen. nov., sp. nov., a bacterium isolated from the Bohai Sea.</title>
        <authorList>
            <person name="Ji X."/>
        </authorList>
    </citation>
    <scope>NUCLEOTIDE SEQUENCE [LARGE SCALE GENOMIC DNA]</scope>
    <source>
        <strain evidence="4 5">BH-SD19</strain>
    </source>
</reference>
<dbReference type="Proteomes" id="UP000244446">
    <property type="component" value="Unassembled WGS sequence"/>
</dbReference>
<dbReference type="AlphaFoldDB" id="A0A2T7GAC3"/>
<evidence type="ECO:0000313" key="4">
    <source>
        <dbReference type="EMBL" id="PVA11359.1"/>
    </source>
</evidence>
<comment type="caution">
    <text evidence="4">The sequence shown here is derived from an EMBL/GenBank/DDBJ whole genome shotgun (WGS) entry which is preliminary data.</text>
</comment>
<dbReference type="Gene3D" id="2.40.420.20">
    <property type="match status" value="1"/>
</dbReference>
<dbReference type="RefSeq" id="WP_108691332.1">
    <property type="nucleotide sequence ID" value="NZ_QCYH01000002.1"/>
</dbReference>
<feature type="coiled-coil region" evidence="2">
    <location>
        <begin position="123"/>
        <end position="164"/>
    </location>
</feature>
<accession>A0A2T7GAC3</accession>
<dbReference type="Pfam" id="PF25954">
    <property type="entry name" value="Beta-barrel_RND_2"/>
    <property type="match status" value="1"/>
</dbReference>
<dbReference type="GO" id="GO:1990281">
    <property type="term" value="C:efflux pump complex"/>
    <property type="evidence" value="ECO:0007669"/>
    <property type="project" value="TreeGrafter"/>
</dbReference>